<dbReference type="Gene3D" id="1.10.260.40">
    <property type="entry name" value="lambda repressor-like DNA-binding domains"/>
    <property type="match status" value="1"/>
</dbReference>
<dbReference type="Pfam" id="PF13377">
    <property type="entry name" value="Peripla_BP_3"/>
    <property type="match status" value="1"/>
</dbReference>
<dbReference type="PANTHER" id="PTHR30146">
    <property type="entry name" value="LACI-RELATED TRANSCRIPTIONAL REPRESSOR"/>
    <property type="match status" value="1"/>
</dbReference>
<organism evidence="6 7">
    <name type="scientific">Candidatus Pullilachnospira stercoravium</name>
    <dbReference type="NCBI Taxonomy" id="2840913"/>
    <lineage>
        <taxon>Bacteria</taxon>
        <taxon>Bacillati</taxon>
        <taxon>Bacillota</taxon>
        <taxon>Clostridia</taxon>
        <taxon>Lachnospirales</taxon>
        <taxon>Lachnospiraceae</taxon>
        <taxon>Lachnospiraceae incertae sedis</taxon>
        <taxon>Candidatus Pullilachnospira</taxon>
    </lineage>
</organism>
<dbReference type="CDD" id="cd01392">
    <property type="entry name" value="HTH_LacI"/>
    <property type="match status" value="1"/>
</dbReference>
<protein>
    <submittedName>
        <fullName evidence="6">LacI family DNA-binding transcriptional regulator</fullName>
    </submittedName>
</protein>
<dbReference type="Gene3D" id="3.40.50.2300">
    <property type="match status" value="2"/>
</dbReference>
<dbReference type="InterPro" id="IPR001387">
    <property type="entry name" value="Cro/C1-type_HTH"/>
</dbReference>
<dbReference type="PROSITE" id="PS50932">
    <property type="entry name" value="HTH_LACI_2"/>
    <property type="match status" value="1"/>
</dbReference>
<dbReference type="GO" id="GO:0003700">
    <property type="term" value="F:DNA-binding transcription factor activity"/>
    <property type="evidence" value="ECO:0007669"/>
    <property type="project" value="TreeGrafter"/>
</dbReference>
<name>A0A9D1NVN5_9FIRM</name>
<dbReference type="InterPro" id="IPR046335">
    <property type="entry name" value="LacI/GalR-like_sensor"/>
</dbReference>
<dbReference type="InterPro" id="IPR028082">
    <property type="entry name" value="Peripla_BP_I"/>
</dbReference>
<dbReference type="SUPFAM" id="SSF47413">
    <property type="entry name" value="lambda repressor-like DNA-binding domains"/>
    <property type="match status" value="1"/>
</dbReference>
<accession>A0A9D1NVN5</accession>
<sequence length="337" mass="38503">MITIKEIAEQLGVSPTTVSNVLNGRGERMSPKTRQRVEEALVRNHYVHETRGEEQDVPSRLVAVYFCLGDKEHILMDPFCGELLESVEKELQQHGRSTVCGIVGSDDQFGEKLKVGGLEGAILLGCNPENCADLARRTRFPIVFVDSGEGDYDNVGLQDFEGAYEIASYLLKQGNRKVAFFCDQQKPIGSNLDRYRGFRKAMERYRAPFSQEDYIYLPNEKNLRHEILRQFARRARKENYTGAFFAYDLLANEAINIFFSQGLRVPEDISVTGFDDNIYARLSRPMLTTVRQQPAEKGRTAVRMLMRRIYGEEMLVSRIQLPTELIVRESVANRTRV</sequence>
<evidence type="ECO:0000259" key="5">
    <source>
        <dbReference type="PROSITE" id="PS50943"/>
    </source>
</evidence>
<dbReference type="InterPro" id="IPR010982">
    <property type="entry name" value="Lambda_DNA-bd_dom_sf"/>
</dbReference>
<evidence type="ECO:0000256" key="1">
    <source>
        <dbReference type="ARBA" id="ARBA00023015"/>
    </source>
</evidence>
<comment type="caution">
    <text evidence="6">The sequence shown here is derived from an EMBL/GenBank/DDBJ whole genome shotgun (WGS) entry which is preliminary data.</text>
</comment>
<dbReference type="EMBL" id="DVON01000172">
    <property type="protein sequence ID" value="HIV13053.1"/>
    <property type="molecule type" value="Genomic_DNA"/>
</dbReference>
<keyword evidence="3" id="KW-0804">Transcription</keyword>
<feature type="domain" description="HTH lacI-type" evidence="4">
    <location>
        <begin position="2"/>
        <end position="47"/>
    </location>
</feature>
<keyword evidence="2 6" id="KW-0238">DNA-binding</keyword>
<gene>
    <name evidence="6" type="ORF">IAA63_07940</name>
</gene>
<evidence type="ECO:0000259" key="4">
    <source>
        <dbReference type="PROSITE" id="PS50932"/>
    </source>
</evidence>
<evidence type="ECO:0000313" key="6">
    <source>
        <dbReference type="EMBL" id="HIV13053.1"/>
    </source>
</evidence>
<feature type="domain" description="HTH cro/C1-type" evidence="5">
    <location>
        <begin position="2"/>
        <end position="25"/>
    </location>
</feature>
<evidence type="ECO:0000313" key="7">
    <source>
        <dbReference type="Proteomes" id="UP000886723"/>
    </source>
</evidence>
<dbReference type="CDD" id="cd06267">
    <property type="entry name" value="PBP1_LacI_sugar_binding-like"/>
    <property type="match status" value="1"/>
</dbReference>
<dbReference type="GO" id="GO:0000976">
    <property type="term" value="F:transcription cis-regulatory region binding"/>
    <property type="evidence" value="ECO:0007669"/>
    <property type="project" value="TreeGrafter"/>
</dbReference>
<dbReference type="Proteomes" id="UP000886723">
    <property type="component" value="Unassembled WGS sequence"/>
</dbReference>
<dbReference type="SMART" id="SM00354">
    <property type="entry name" value="HTH_LACI"/>
    <property type="match status" value="1"/>
</dbReference>
<dbReference type="PROSITE" id="PS50943">
    <property type="entry name" value="HTH_CROC1"/>
    <property type="match status" value="1"/>
</dbReference>
<dbReference type="InterPro" id="IPR000843">
    <property type="entry name" value="HTH_LacI"/>
</dbReference>
<dbReference type="AlphaFoldDB" id="A0A9D1NVN5"/>
<dbReference type="PANTHER" id="PTHR30146:SF109">
    <property type="entry name" value="HTH-TYPE TRANSCRIPTIONAL REGULATOR GALS"/>
    <property type="match status" value="1"/>
</dbReference>
<reference evidence="6" key="2">
    <citation type="journal article" date="2021" name="PeerJ">
        <title>Extensive microbial diversity within the chicken gut microbiome revealed by metagenomics and culture.</title>
        <authorList>
            <person name="Gilroy R."/>
            <person name="Ravi A."/>
            <person name="Getino M."/>
            <person name="Pursley I."/>
            <person name="Horton D.L."/>
            <person name="Alikhan N.F."/>
            <person name="Baker D."/>
            <person name="Gharbi K."/>
            <person name="Hall N."/>
            <person name="Watson M."/>
            <person name="Adriaenssens E.M."/>
            <person name="Foster-Nyarko E."/>
            <person name="Jarju S."/>
            <person name="Secka A."/>
            <person name="Antonio M."/>
            <person name="Oren A."/>
            <person name="Chaudhuri R.R."/>
            <person name="La Ragione R."/>
            <person name="Hildebrand F."/>
            <person name="Pallen M.J."/>
        </authorList>
    </citation>
    <scope>NUCLEOTIDE SEQUENCE</scope>
    <source>
        <strain evidence="6">ChiBcec2-4451</strain>
    </source>
</reference>
<dbReference type="SUPFAM" id="SSF53822">
    <property type="entry name" value="Periplasmic binding protein-like I"/>
    <property type="match status" value="1"/>
</dbReference>
<keyword evidence="1" id="KW-0805">Transcription regulation</keyword>
<evidence type="ECO:0000256" key="2">
    <source>
        <dbReference type="ARBA" id="ARBA00023125"/>
    </source>
</evidence>
<evidence type="ECO:0000256" key="3">
    <source>
        <dbReference type="ARBA" id="ARBA00023163"/>
    </source>
</evidence>
<proteinExistence type="predicted"/>
<reference evidence="6" key="1">
    <citation type="submission" date="2020-10" db="EMBL/GenBank/DDBJ databases">
        <authorList>
            <person name="Gilroy R."/>
        </authorList>
    </citation>
    <scope>NUCLEOTIDE SEQUENCE</scope>
    <source>
        <strain evidence="6">ChiBcec2-4451</strain>
    </source>
</reference>
<dbReference type="Pfam" id="PF00356">
    <property type="entry name" value="LacI"/>
    <property type="match status" value="1"/>
</dbReference>